<dbReference type="GO" id="GO:0046933">
    <property type="term" value="F:proton-transporting ATP synthase activity, rotational mechanism"/>
    <property type="evidence" value="ECO:0007669"/>
    <property type="project" value="UniProtKB-UniRule"/>
</dbReference>
<evidence type="ECO:0000256" key="7">
    <source>
        <dbReference type="ARBA" id="ARBA00022989"/>
    </source>
</evidence>
<evidence type="ECO:0000256" key="12">
    <source>
        <dbReference type="ARBA" id="ARBA00037847"/>
    </source>
</evidence>
<dbReference type="InterPro" id="IPR028987">
    <property type="entry name" value="ATP_synth_B-like_membr_sf"/>
</dbReference>
<comment type="similarity">
    <text evidence="1 13 14">Belongs to the ATPase B chain family.</text>
</comment>
<evidence type="ECO:0000256" key="3">
    <source>
        <dbReference type="ARBA" id="ARBA00022475"/>
    </source>
</evidence>
<comment type="caution">
    <text evidence="16">The sequence shown here is derived from an EMBL/GenBank/DDBJ whole genome shotgun (WGS) entry which is preliminary data.</text>
</comment>
<feature type="transmembrane region" description="Helical" evidence="13">
    <location>
        <begin position="37"/>
        <end position="59"/>
    </location>
</feature>
<dbReference type="InterPro" id="IPR050059">
    <property type="entry name" value="ATP_synthase_B_chain"/>
</dbReference>
<name>A0A507SPL5_9BACT</name>
<reference evidence="16 17" key="1">
    <citation type="submission" date="2019-03" db="EMBL/GenBank/DDBJ databases">
        <title>Characterization of a novel Mycoplasma cynos real-time PCR assay.</title>
        <authorList>
            <person name="Tallmadge R.L."/>
            <person name="Mitchell P.K."/>
            <person name="Goodman L."/>
        </authorList>
    </citation>
    <scope>NUCLEOTIDE SEQUENCE [LARGE SCALE GENOMIC DNA]</scope>
    <source>
        <strain evidence="16 17">1642</strain>
    </source>
</reference>
<evidence type="ECO:0000256" key="9">
    <source>
        <dbReference type="ARBA" id="ARBA00023136"/>
    </source>
</evidence>
<evidence type="ECO:0000313" key="16">
    <source>
        <dbReference type="EMBL" id="TQC51302.1"/>
    </source>
</evidence>
<comment type="function">
    <text evidence="13">Component of the F(0) channel, it forms part of the peripheral stalk, linking F(1) to F(0).</text>
</comment>
<evidence type="ECO:0000256" key="14">
    <source>
        <dbReference type="RuleBase" id="RU003848"/>
    </source>
</evidence>
<dbReference type="NCBIfam" id="TIGR01144">
    <property type="entry name" value="ATP_synt_b"/>
    <property type="match status" value="1"/>
</dbReference>
<keyword evidence="8 13" id="KW-0406">Ion transport</keyword>
<accession>A0A507SPL5</accession>
<keyword evidence="6 13" id="KW-0375">Hydrogen ion transport</keyword>
<evidence type="ECO:0000256" key="4">
    <source>
        <dbReference type="ARBA" id="ARBA00022547"/>
    </source>
</evidence>
<gene>
    <name evidence="13 16" type="primary">atpF</name>
    <name evidence="16" type="ORF">E1I18_03335</name>
</gene>
<evidence type="ECO:0000256" key="11">
    <source>
        <dbReference type="ARBA" id="ARBA00025198"/>
    </source>
</evidence>
<evidence type="ECO:0000256" key="1">
    <source>
        <dbReference type="ARBA" id="ARBA00005513"/>
    </source>
</evidence>
<comment type="function">
    <text evidence="11 13">F(1)F(0) ATP synthase produces ATP from ADP in the presence of a proton or sodium gradient. F-type ATPases consist of two structural domains, F(1) containing the extramembraneous catalytic core and F(0) containing the membrane proton channel, linked together by a central stalk and a peripheral stalk. During catalysis, ATP synthesis in the catalytic domain of F(1) is coupled via a rotary mechanism of the central stalk subunits to proton translocation.</text>
</comment>
<evidence type="ECO:0000256" key="6">
    <source>
        <dbReference type="ARBA" id="ARBA00022781"/>
    </source>
</evidence>
<keyword evidence="5 13" id="KW-0812">Transmembrane</keyword>
<dbReference type="RefSeq" id="WP_141484178.1">
    <property type="nucleotide sequence ID" value="NZ_SMDN01000018.1"/>
</dbReference>
<evidence type="ECO:0000256" key="8">
    <source>
        <dbReference type="ARBA" id="ARBA00023065"/>
    </source>
</evidence>
<dbReference type="OrthoDB" id="400556at2"/>
<dbReference type="GO" id="GO:0012505">
    <property type="term" value="C:endomembrane system"/>
    <property type="evidence" value="ECO:0007669"/>
    <property type="project" value="UniProtKB-SubCell"/>
</dbReference>
<protein>
    <recommendedName>
        <fullName evidence="13">ATP synthase subunit b</fullName>
    </recommendedName>
    <alternativeName>
        <fullName evidence="13">ATP synthase F(0) sector subunit b</fullName>
    </alternativeName>
    <alternativeName>
        <fullName evidence="13">ATPase subunit I</fullName>
    </alternativeName>
    <alternativeName>
        <fullName evidence="13">F-type ATPase subunit b</fullName>
        <shortName evidence="13">F-ATPase subunit b</shortName>
    </alternativeName>
</protein>
<evidence type="ECO:0000256" key="2">
    <source>
        <dbReference type="ARBA" id="ARBA00022448"/>
    </source>
</evidence>
<evidence type="ECO:0000256" key="5">
    <source>
        <dbReference type="ARBA" id="ARBA00022692"/>
    </source>
</evidence>
<evidence type="ECO:0000256" key="13">
    <source>
        <dbReference type="HAMAP-Rule" id="MF_01398"/>
    </source>
</evidence>
<evidence type="ECO:0000256" key="10">
    <source>
        <dbReference type="ARBA" id="ARBA00023310"/>
    </source>
</evidence>
<dbReference type="SUPFAM" id="SSF81573">
    <property type="entry name" value="F1F0 ATP synthase subunit B, membrane domain"/>
    <property type="match status" value="1"/>
</dbReference>
<proteinExistence type="inferred from homology"/>
<dbReference type="HAMAP" id="MF_01398">
    <property type="entry name" value="ATP_synth_b_bprime"/>
    <property type="match status" value="1"/>
</dbReference>
<dbReference type="InterPro" id="IPR002146">
    <property type="entry name" value="ATP_synth_b/b'su_bac/chlpt"/>
</dbReference>
<dbReference type="CDD" id="cd06503">
    <property type="entry name" value="ATP-synt_Fo_b"/>
    <property type="match status" value="1"/>
</dbReference>
<dbReference type="AlphaFoldDB" id="A0A507SPL5"/>
<keyword evidence="15" id="KW-0175">Coiled coil</keyword>
<sequence length="189" mass="21599">MDKINYILEASPSAPQAHKSGFAEDILEKINKLWPSWPMFIATLLAFALVMLILYFLLYKPVKQSIAKRQAYIQQNIDQAQKNNADSAQILAQANEKLQNAHNEAYAIIANAQRNGDVELEKYINKGKLEAQRLIQEAKIDINLQKQELITQNQIHVANAASLLSRKILKDQVNQESEKKIIDDFFKEH</sequence>
<keyword evidence="7 13" id="KW-1133">Transmembrane helix</keyword>
<keyword evidence="3 13" id="KW-1003">Cell membrane</keyword>
<comment type="subunit">
    <text evidence="13">F-type ATPases have 2 components, F(1) - the catalytic core - and F(0) - the membrane proton channel. F(1) has five subunits: alpha(3), beta(3), gamma(1), delta(1), epsilon(1). F(0) has three main subunits: a(1), b(2) and c(10-14). The alpha and beta chains form an alternating ring which encloses part of the gamma chain. F(1) is attached to F(0) by a central stalk formed by the gamma and epsilon chains, while a peripheral stalk is formed by the delta and b chains.</text>
</comment>
<dbReference type="EMBL" id="SMDN01000018">
    <property type="protein sequence ID" value="TQC51302.1"/>
    <property type="molecule type" value="Genomic_DNA"/>
</dbReference>
<keyword evidence="2 13" id="KW-0813">Transport</keyword>
<dbReference type="GO" id="GO:0045259">
    <property type="term" value="C:proton-transporting ATP synthase complex"/>
    <property type="evidence" value="ECO:0007669"/>
    <property type="project" value="UniProtKB-KW"/>
</dbReference>
<dbReference type="Pfam" id="PF00430">
    <property type="entry name" value="ATP-synt_B"/>
    <property type="match status" value="1"/>
</dbReference>
<dbReference type="GO" id="GO:0005886">
    <property type="term" value="C:plasma membrane"/>
    <property type="evidence" value="ECO:0007669"/>
    <property type="project" value="UniProtKB-SubCell"/>
</dbReference>
<dbReference type="PANTHER" id="PTHR33445">
    <property type="entry name" value="ATP SYNTHASE SUBUNIT B', CHLOROPLASTIC"/>
    <property type="match status" value="1"/>
</dbReference>
<dbReference type="GO" id="GO:0046961">
    <property type="term" value="F:proton-transporting ATPase activity, rotational mechanism"/>
    <property type="evidence" value="ECO:0007669"/>
    <property type="project" value="TreeGrafter"/>
</dbReference>
<keyword evidence="9 13" id="KW-0472">Membrane</keyword>
<evidence type="ECO:0000256" key="15">
    <source>
        <dbReference type="SAM" id="Coils"/>
    </source>
</evidence>
<keyword evidence="17" id="KW-1185">Reference proteome</keyword>
<dbReference type="PANTHER" id="PTHR33445:SF1">
    <property type="entry name" value="ATP SYNTHASE SUBUNIT B"/>
    <property type="match status" value="1"/>
</dbReference>
<comment type="subcellular location">
    <subcellularLocation>
        <location evidence="13">Cell membrane</location>
        <topology evidence="13">Single-pass membrane protein</topology>
    </subcellularLocation>
    <subcellularLocation>
        <location evidence="12">Endomembrane system</location>
        <topology evidence="12">Single-pass membrane protein</topology>
    </subcellularLocation>
</comment>
<evidence type="ECO:0000313" key="17">
    <source>
        <dbReference type="Proteomes" id="UP000320801"/>
    </source>
</evidence>
<keyword evidence="4 13" id="KW-0138">CF(0)</keyword>
<dbReference type="Proteomes" id="UP000320801">
    <property type="component" value="Unassembled WGS sequence"/>
</dbReference>
<organism evidence="16 17">
    <name type="scientific">Mycoplasmopsis mucosicanis</name>
    <dbReference type="NCBI Taxonomy" id="458208"/>
    <lineage>
        <taxon>Bacteria</taxon>
        <taxon>Bacillati</taxon>
        <taxon>Mycoplasmatota</taxon>
        <taxon>Mycoplasmoidales</taxon>
        <taxon>Metamycoplasmataceae</taxon>
        <taxon>Mycoplasmopsis</taxon>
    </lineage>
</organism>
<feature type="coiled-coil region" evidence="15">
    <location>
        <begin position="77"/>
        <end position="148"/>
    </location>
</feature>
<dbReference type="InterPro" id="IPR005864">
    <property type="entry name" value="ATP_synth_F0_bsu_bac"/>
</dbReference>
<keyword evidence="10 13" id="KW-0066">ATP synthesis</keyword>